<dbReference type="Proteomes" id="UP000663848">
    <property type="component" value="Unassembled WGS sequence"/>
</dbReference>
<proteinExistence type="predicted"/>
<feature type="non-terminal residue" evidence="1">
    <location>
        <position position="1"/>
    </location>
</feature>
<reference evidence="1" key="1">
    <citation type="submission" date="2021-02" db="EMBL/GenBank/DDBJ databases">
        <authorList>
            <person name="Nowell W R."/>
        </authorList>
    </citation>
    <scope>NUCLEOTIDE SEQUENCE</scope>
</reference>
<evidence type="ECO:0000313" key="1">
    <source>
        <dbReference type="EMBL" id="CAF5035104.1"/>
    </source>
</evidence>
<evidence type="ECO:0000313" key="3">
    <source>
        <dbReference type="Proteomes" id="UP000663848"/>
    </source>
</evidence>
<comment type="caution">
    <text evidence="1">The sequence shown here is derived from an EMBL/GenBank/DDBJ whole genome shotgun (WGS) entry which is preliminary data.</text>
</comment>
<dbReference type="AlphaFoldDB" id="A0A822BW05"/>
<protein>
    <submittedName>
        <fullName evidence="1">Uncharacterized protein</fullName>
    </submittedName>
</protein>
<name>A0A822BW05_9BILA</name>
<evidence type="ECO:0000313" key="2">
    <source>
        <dbReference type="EMBL" id="CAF5035314.1"/>
    </source>
</evidence>
<gene>
    <name evidence="1" type="ORF">QYT958_LOCUS40957</name>
    <name evidence="2" type="ORF">QYT958_LOCUS40973</name>
</gene>
<sequence length="49" mass="5600">MFKQFHFRFSGYGKGGPCPSKDTWLLQIDRGHWERLSECPPTKTGAAMV</sequence>
<accession>A0A822BW05</accession>
<dbReference type="EMBL" id="CAJOBR010044643">
    <property type="protein sequence ID" value="CAF5035104.1"/>
    <property type="molecule type" value="Genomic_DNA"/>
</dbReference>
<dbReference type="EMBL" id="CAJOBR010044721">
    <property type="protein sequence ID" value="CAF5035314.1"/>
    <property type="molecule type" value="Genomic_DNA"/>
</dbReference>
<organism evidence="1 3">
    <name type="scientific">Rotaria socialis</name>
    <dbReference type="NCBI Taxonomy" id="392032"/>
    <lineage>
        <taxon>Eukaryota</taxon>
        <taxon>Metazoa</taxon>
        <taxon>Spiralia</taxon>
        <taxon>Gnathifera</taxon>
        <taxon>Rotifera</taxon>
        <taxon>Eurotatoria</taxon>
        <taxon>Bdelloidea</taxon>
        <taxon>Philodinida</taxon>
        <taxon>Philodinidae</taxon>
        <taxon>Rotaria</taxon>
    </lineage>
</organism>